<feature type="non-terminal residue" evidence="1">
    <location>
        <position position="237"/>
    </location>
</feature>
<proteinExistence type="predicted"/>
<name>A0AAD4CZU3_9FUNG</name>
<reference evidence="1" key="1">
    <citation type="journal article" date="2020" name="Fungal Divers.">
        <title>Resolving the Mortierellaceae phylogeny through synthesis of multi-gene phylogenetics and phylogenomics.</title>
        <authorList>
            <person name="Vandepol N."/>
            <person name="Liber J."/>
            <person name="Desiro A."/>
            <person name="Na H."/>
            <person name="Kennedy M."/>
            <person name="Barry K."/>
            <person name="Grigoriev I.V."/>
            <person name="Miller A.N."/>
            <person name="O'Donnell K."/>
            <person name="Stajich J.E."/>
            <person name="Bonito G."/>
        </authorList>
    </citation>
    <scope>NUCLEOTIDE SEQUENCE</scope>
    <source>
        <strain evidence="1">NRRL 28262</strain>
    </source>
</reference>
<accession>A0AAD4CZU3</accession>
<gene>
    <name evidence="1" type="ORF">BGZ95_008039</name>
</gene>
<dbReference type="Proteomes" id="UP001194580">
    <property type="component" value="Unassembled WGS sequence"/>
</dbReference>
<keyword evidence="2" id="KW-1185">Reference proteome</keyword>
<dbReference type="EMBL" id="JAAAIL010004068">
    <property type="protein sequence ID" value="KAG0248466.1"/>
    <property type="molecule type" value="Genomic_DNA"/>
</dbReference>
<evidence type="ECO:0000313" key="2">
    <source>
        <dbReference type="Proteomes" id="UP001194580"/>
    </source>
</evidence>
<comment type="caution">
    <text evidence="1">The sequence shown here is derived from an EMBL/GenBank/DDBJ whole genome shotgun (WGS) entry which is preliminary data.</text>
</comment>
<evidence type="ECO:0000313" key="1">
    <source>
        <dbReference type="EMBL" id="KAG0248466.1"/>
    </source>
</evidence>
<dbReference type="AlphaFoldDB" id="A0AAD4CZU3"/>
<protein>
    <submittedName>
        <fullName evidence="1">Uncharacterized protein</fullName>
    </submittedName>
</protein>
<organism evidence="1 2">
    <name type="scientific">Linnemannia exigua</name>
    <dbReference type="NCBI Taxonomy" id="604196"/>
    <lineage>
        <taxon>Eukaryota</taxon>
        <taxon>Fungi</taxon>
        <taxon>Fungi incertae sedis</taxon>
        <taxon>Mucoromycota</taxon>
        <taxon>Mortierellomycotina</taxon>
        <taxon>Mortierellomycetes</taxon>
        <taxon>Mortierellales</taxon>
        <taxon>Mortierellaceae</taxon>
        <taxon>Linnemannia</taxon>
    </lineage>
</organism>
<sequence length="237" mass="27124">MIKSEPISRHPDFLAFKDKLSVRLKEADRRRSEAAPEAPANLAPSAAKYIRDLLDNQRQQYTTSMCKWAVETKELKAEVMALKTELANRTNSFKSMMEAMIQLLNSGFQSSSQHSPIGYHPLIIAEQVKYDSRVHSNGPVPQNIAKIISNRRPVALYAYFLARTKFKSSQKEVEDAATATDNTKTHSVIKYLQNEKDSKFKRWASFFSWCLERLQQEGRKSSDADTIKYLDKRESIA</sequence>